<dbReference type="InterPro" id="IPR029068">
    <property type="entry name" value="Glyas_Bleomycin-R_OHBP_Dase"/>
</dbReference>
<proteinExistence type="predicted"/>
<keyword evidence="3" id="KW-1185">Reference proteome</keyword>
<dbReference type="PANTHER" id="PTHR33993:SF1">
    <property type="entry name" value="GLYOXALASE FAMILY PROTEIN"/>
    <property type="match status" value="1"/>
</dbReference>
<evidence type="ECO:0000313" key="3">
    <source>
        <dbReference type="Proteomes" id="UP001193680"/>
    </source>
</evidence>
<organism evidence="2 3">
    <name type="scientific">Thiomicrorhabdus heinhorstiae</name>
    <dbReference type="NCBI Taxonomy" id="2748010"/>
    <lineage>
        <taxon>Bacteria</taxon>
        <taxon>Pseudomonadati</taxon>
        <taxon>Pseudomonadota</taxon>
        <taxon>Gammaproteobacteria</taxon>
        <taxon>Thiotrichales</taxon>
        <taxon>Piscirickettsiaceae</taxon>
        <taxon>Thiomicrorhabdus</taxon>
    </lineage>
</organism>
<reference evidence="2 3" key="2">
    <citation type="submission" date="2020-11" db="EMBL/GenBank/DDBJ databases">
        <title>Sulfur oxidizing isolate from Hospital Hole Sinkhole.</title>
        <authorList>
            <person name="Scott K.M."/>
        </authorList>
    </citation>
    <scope>NUCLEOTIDE SEQUENCE [LARGE SCALE GENOMIC DNA]</scope>
    <source>
        <strain evidence="2 3">HH1</strain>
    </source>
</reference>
<gene>
    <name evidence="2" type="ORF">H8792_003470</name>
</gene>
<sequence>MNIDGKMNYVEFAARDLAATKAFFSTVFGWAFVDYGPEYTAFSDQGLDGGFYKSDLVASQENGSALIIFYSSELENILAEIVAAGGEISKPIFPFPGGRRFHFREPSGNELAVWSDH</sequence>
<comment type="caution">
    <text evidence="2">The sequence shown here is derived from an EMBL/GenBank/DDBJ whole genome shotgun (WGS) entry which is preliminary data.</text>
</comment>
<dbReference type="InterPro" id="IPR004360">
    <property type="entry name" value="Glyas_Fos-R_dOase_dom"/>
</dbReference>
<accession>A0ABS0BZ88</accession>
<dbReference type="PROSITE" id="PS51819">
    <property type="entry name" value="VOC"/>
    <property type="match status" value="1"/>
</dbReference>
<dbReference type="SUPFAM" id="SSF54593">
    <property type="entry name" value="Glyoxalase/Bleomycin resistance protein/Dihydroxybiphenyl dioxygenase"/>
    <property type="match status" value="1"/>
</dbReference>
<dbReference type="InterPro" id="IPR052164">
    <property type="entry name" value="Anthracycline_SecMetBiosynth"/>
</dbReference>
<name>A0ABS0BZ88_9GAMM</name>
<protein>
    <submittedName>
        <fullName evidence="2">VOC family protein</fullName>
    </submittedName>
</protein>
<dbReference type="PANTHER" id="PTHR33993">
    <property type="entry name" value="GLYOXALASE-RELATED"/>
    <property type="match status" value="1"/>
</dbReference>
<dbReference type="Gene3D" id="3.10.180.10">
    <property type="entry name" value="2,3-Dihydroxybiphenyl 1,2-Dioxygenase, domain 1"/>
    <property type="match status" value="1"/>
</dbReference>
<dbReference type="Pfam" id="PF00903">
    <property type="entry name" value="Glyoxalase"/>
    <property type="match status" value="1"/>
</dbReference>
<feature type="domain" description="VOC" evidence="1">
    <location>
        <begin position="6"/>
        <end position="116"/>
    </location>
</feature>
<dbReference type="Proteomes" id="UP001193680">
    <property type="component" value="Unassembled WGS sequence"/>
</dbReference>
<dbReference type="RefSeq" id="WP_185977536.1">
    <property type="nucleotide sequence ID" value="NZ_JACBGI020000003.1"/>
</dbReference>
<dbReference type="InterPro" id="IPR037523">
    <property type="entry name" value="VOC_core"/>
</dbReference>
<dbReference type="EMBL" id="JACBGI020000003">
    <property type="protein sequence ID" value="MBF6057392.1"/>
    <property type="molecule type" value="Genomic_DNA"/>
</dbReference>
<dbReference type="CDD" id="cd07247">
    <property type="entry name" value="SgaA_N_like"/>
    <property type="match status" value="1"/>
</dbReference>
<evidence type="ECO:0000313" key="2">
    <source>
        <dbReference type="EMBL" id="MBF6057392.1"/>
    </source>
</evidence>
<reference evidence="2 3" key="1">
    <citation type="submission" date="2020-06" db="EMBL/GenBank/DDBJ databases">
        <authorList>
            <person name="Scott K."/>
        </authorList>
    </citation>
    <scope>NUCLEOTIDE SEQUENCE [LARGE SCALE GENOMIC DNA]</scope>
    <source>
        <strain evidence="2 3">HH1</strain>
    </source>
</reference>
<evidence type="ECO:0000259" key="1">
    <source>
        <dbReference type="PROSITE" id="PS51819"/>
    </source>
</evidence>